<dbReference type="CDD" id="cd07023">
    <property type="entry name" value="S49_Sppa_N_C"/>
    <property type="match status" value="1"/>
</dbReference>
<comment type="similarity">
    <text evidence="1">Belongs to the peptidase S49 family.</text>
</comment>
<dbReference type="RefSeq" id="WP_011973430.1">
    <property type="nucleotide sequence ID" value="NC_009635.1"/>
</dbReference>
<gene>
    <name evidence="6" type="ordered locus">Maeo_0715</name>
</gene>
<dbReference type="HOGENOM" id="CLU_046540_0_0_2"/>
<dbReference type="SUPFAM" id="SSF52096">
    <property type="entry name" value="ClpP/crotonase"/>
    <property type="match status" value="1"/>
</dbReference>
<dbReference type="InterPro" id="IPR002142">
    <property type="entry name" value="Peptidase_S49"/>
</dbReference>
<dbReference type="GO" id="GO:0008236">
    <property type="term" value="F:serine-type peptidase activity"/>
    <property type="evidence" value="ECO:0007669"/>
    <property type="project" value="UniProtKB-KW"/>
</dbReference>
<dbReference type="eggNOG" id="arCOG01311">
    <property type="taxonomic scope" value="Archaea"/>
</dbReference>
<evidence type="ECO:0000256" key="3">
    <source>
        <dbReference type="ARBA" id="ARBA00022801"/>
    </source>
</evidence>
<dbReference type="InterPro" id="IPR029045">
    <property type="entry name" value="ClpP/crotonase-like_dom_sf"/>
</dbReference>
<feature type="domain" description="Peptidase S49" evidence="5">
    <location>
        <begin position="91"/>
        <end position="241"/>
    </location>
</feature>
<dbReference type="InterPro" id="IPR047272">
    <property type="entry name" value="S49_SppA_C"/>
</dbReference>
<keyword evidence="2" id="KW-0645">Protease</keyword>
<protein>
    <submittedName>
        <fullName evidence="6">Signal peptide peptidase SppA, 36K type</fullName>
    </submittedName>
</protein>
<evidence type="ECO:0000259" key="5">
    <source>
        <dbReference type="Pfam" id="PF01343"/>
    </source>
</evidence>
<evidence type="ECO:0000313" key="7">
    <source>
        <dbReference type="Proteomes" id="UP000001106"/>
    </source>
</evidence>
<dbReference type="EMBL" id="CP000743">
    <property type="protein sequence ID" value="ABR56298.1"/>
    <property type="molecule type" value="Genomic_DNA"/>
</dbReference>
<dbReference type="Pfam" id="PF01343">
    <property type="entry name" value="Peptidase_S49"/>
    <property type="match status" value="1"/>
</dbReference>
<dbReference type="PANTHER" id="PTHR42987:SF4">
    <property type="entry name" value="PROTEASE SOHB-RELATED"/>
    <property type="match status" value="1"/>
</dbReference>
<proteinExistence type="inferred from homology"/>
<dbReference type="InterPro" id="IPR004635">
    <property type="entry name" value="Pept_S49_SppA"/>
</dbReference>
<evidence type="ECO:0000256" key="1">
    <source>
        <dbReference type="ARBA" id="ARBA00008683"/>
    </source>
</evidence>
<evidence type="ECO:0000313" key="6">
    <source>
        <dbReference type="EMBL" id="ABR56298.1"/>
    </source>
</evidence>
<dbReference type="GeneID" id="5327026"/>
<organism evidence="6 7">
    <name type="scientific">Methanococcus aeolicus (strain ATCC BAA-1280 / DSM 17508 / OCM 812 / Nankai-3)</name>
    <dbReference type="NCBI Taxonomy" id="419665"/>
    <lineage>
        <taxon>Archaea</taxon>
        <taxon>Methanobacteriati</taxon>
        <taxon>Methanobacteriota</taxon>
        <taxon>Methanomada group</taxon>
        <taxon>Methanococci</taxon>
        <taxon>Methanococcales</taxon>
        <taxon>Methanococcaceae</taxon>
        <taxon>Methanococcus</taxon>
    </lineage>
</organism>
<dbReference type="Gene3D" id="6.20.330.10">
    <property type="match status" value="1"/>
</dbReference>
<evidence type="ECO:0000256" key="4">
    <source>
        <dbReference type="ARBA" id="ARBA00022825"/>
    </source>
</evidence>
<evidence type="ECO:0000256" key="2">
    <source>
        <dbReference type="ARBA" id="ARBA00022670"/>
    </source>
</evidence>
<sequence length="290" mass="31329">MAILFMPDGSGNNIFSFWSDEVSIIELTGEISSNGGDGGVFGGYSPSADEYIRLLDNAENNDGVKAVVLKINSPGGEVVASEKLARKVKEVSEKKPVVAYIETIGASGAYMAAVPSDYIVAEKHSMVGSIGVIMGLSHYYELYEKIGINTTTIKAGKYKDIGSPNRPMTDEEKKMLESMTDEMYGDFIKWVAENRGMDINKTYEVAEGKIYTGSQAKKAGLVDAVGVEQDAIDKASELANISNPTVVYYDANKPAGLFGLSINDIVYHLGYGIGRGLNPNIEQKTIKLSY</sequence>
<dbReference type="STRING" id="419665.Maeo_0715"/>
<dbReference type="PANTHER" id="PTHR42987">
    <property type="entry name" value="PEPTIDASE S49"/>
    <property type="match status" value="1"/>
</dbReference>
<name>A6UUX6_META3</name>
<keyword evidence="3" id="KW-0378">Hydrolase</keyword>
<accession>A6UUX6</accession>
<dbReference type="AlphaFoldDB" id="A6UUX6"/>
<dbReference type="NCBIfam" id="TIGR00706">
    <property type="entry name" value="SppA_dom"/>
    <property type="match status" value="1"/>
</dbReference>
<dbReference type="Proteomes" id="UP000001106">
    <property type="component" value="Chromosome"/>
</dbReference>
<dbReference type="GO" id="GO:0006508">
    <property type="term" value="P:proteolysis"/>
    <property type="evidence" value="ECO:0007669"/>
    <property type="project" value="UniProtKB-KW"/>
</dbReference>
<dbReference type="OrthoDB" id="31107at2157"/>
<dbReference type="KEGG" id="mae:Maeo_0715"/>
<keyword evidence="7" id="KW-1185">Reference proteome</keyword>
<keyword evidence="4" id="KW-0720">Serine protease</keyword>
<reference evidence="6" key="1">
    <citation type="submission" date="2007-06" db="EMBL/GenBank/DDBJ databases">
        <title>Complete sequence of Methanococcus aeolicus Nankai-3.</title>
        <authorList>
            <consortium name="US DOE Joint Genome Institute"/>
            <person name="Copeland A."/>
            <person name="Lucas S."/>
            <person name="Lapidus A."/>
            <person name="Barry K."/>
            <person name="Glavina del Rio T."/>
            <person name="Dalin E."/>
            <person name="Tice H."/>
            <person name="Pitluck S."/>
            <person name="Chain P."/>
            <person name="Malfatti S."/>
            <person name="Shin M."/>
            <person name="Vergez L."/>
            <person name="Schmutz J."/>
            <person name="Larimer F."/>
            <person name="Land M."/>
            <person name="Hauser L."/>
            <person name="Kyrpides N."/>
            <person name="Lykidis A."/>
            <person name="Sieprawska-Lupa M."/>
            <person name="Whitman W.B."/>
            <person name="Richardson P."/>
        </authorList>
    </citation>
    <scope>NUCLEOTIDE SEQUENCE [LARGE SCALE GENOMIC DNA]</scope>
    <source>
        <strain evidence="6">Nankai-3</strain>
    </source>
</reference>
<dbReference type="Gene3D" id="3.90.226.10">
    <property type="entry name" value="2-enoyl-CoA Hydratase, Chain A, domain 1"/>
    <property type="match status" value="1"/>
</dbReference>